<dbReference type="OrthoDB" id="6108017at2759"/>
<feature type="compositionally biased region" description="Low complexity" evidence="1">
    <location>
        <begin position="25"/>
        <end position="34"/>
    </location>
</feature>
<gene>
    <name evidence="2" type="ORF">CPB84DRAFT_198566</name>
</gene>
<accession>A0A9P5NWW4</accession>
<name>A0A9P5NWW4_GYMJU</name>
<keyword evidence="3" id="KW-1185">Reference proteome</keyword>
<evidence type="ECO:0000256" key="1">
    <source>
        <dbReference type="SAM" id="MobiDB-lite"/>
    </source>
</evidence>
<reference evidence="2" key="1">
    <citation type="submission" date="2020-11" db="EMBL/GenBank/DDBJ databases">
        <authorList>
            <consortium name="DOE Joint Genome Institute"/>
            <person name="Ahrendt S."/>
            <person name="Riley R."/>
            <person name="Andreopoulos W."/>
            <person name="LaButti K."/>
            <person name="Pangilinan J."/>
            <person name="Ruiz-duenas F.J."/>
            <person name="Barrasa J.M."/>
            <person name="Sanchez-Garcia M."/>
            <person name="Camarero S."/>
            <person name="Miyauchi S."/>
            <person name="Serrano A."/>
            <person name="Linde D."/>
            <person name="Babiker R."/>
            <person name="Drula E."/>
            <person name="Ayuso-Fernandez I."/>
            <person name="Pacheco R."/>
            <person name="Padilla G."/>
            <person name="Ferreira P."/>
            <person name="Barriuso J."/>
            <person name="Kellner H."/>
            <person name="Castanera R."/>
            <person name="Alfaro M."/>
            <person name="Ramirez L."/>
            <person name="Pisabarro A.G."/>
            <person name="Kuo A."/>
            <person name="Tritt A."/>
            <person name="Lipzen A."/>
            <person name="He G."/>
            <person name="Yan M."/>
            <person name="Ng V."/>
            <person name="Cullen D."/>
            <person name="Martin F."/>
            <person name="Rosso M.-N."/>
            <person name="Henrissat B."/>
            <person name="Hibbett D."/>
            <person name="Martinez A.T."/>
            <person name="Grigoriev I.V."/>
        </authorList>
    </citation>
    <scope>NUCLEOTIDE SEQUENCE</scope>
    <source>
        <strain evidence="2">AH 44721</strain>
    </source>
</reference>
<evidence type="ECO:0000313" key="3">
    <source>
        <dbReference type="Proteomes" id="UP000724874"/>
    </source>
</evidence>
<sequence length="94" mass="10679">MLYSSWYITDAKRQLQKHVQDEEVAQSSSSAAQSGMNPHSNSLRPLTRRIFLELKVVIEALKANEQVLQGRYENAEMERVKAVGAEHQGGYDRC</sequence>
<organism evidence="2 3">
    <name type="scientific">Gymnopilus junonius</name>
    <name type="common">Spectacular rustgill mushroom</name>
    <name type="synonym">Gymnopilus spectabilis subsp. junonius</name>
    <dbReference type="NCBI Taxonomy" id="109634"/>
    <lineage>
        <taxon>Eukaryota</taxon>
        <taxon>Fungi</taxon>
        <taxon>Dikarya</taxon>
        <taxon>Basidiomycota</taxon>
        <taxon>Agaricomycotina</taxon>
        <taxon>Agaricomycetes</taxon>
        <taxon>Agaricomycetidae</taxon>
        <taxon>Agaricales</taxon>
        <taxon>Agaricineae</taxon>
        <taxon>Hymenogastraceae</taxon>
        <taxon>Gymnopilus</taxon>
    </lineage>
</organism>
<dbReference type="Proteomes" id="UP000724874">
    <property type="component" value="Unassembled WGS sequence"/>
</dbReference>
<dbReference type="AlphaFoldDB" id="A0A9P5NWW4"/>
<comment type="caution">
    <text evidence="2">The sequence shown here is derived from an EMBL/GenBank/DDBJ whole genome shotgun (WGS) entry which is preliminary data.</text>
</comment>
<proteinExistence type="predicted"/>
<dbReference type="EMBL" id="JADNYJ010000012">
    <property type="protein sequence ID" value="KAF8908081.1"/>
    <property type="molecule type" value="Genomic_DNA"/>
</dbReference>
<protein>
    <submittedName>
        <fullName evidence="2">Uncharacterized protein</fullName>
    </submittedName>
</protein>
<feature type="region of interest" description="Disordered" evidence="1">
    <location>
        <begin position="18"/>
        <end position="43"/>
    </location>
</feature>
<evidence type="ECO:0000313" key="2">
    <source>
        <dbReference type="EMBL" id="KAF8908081.1"/>
    </source>
</evidence>